<dbReference type="InterPro" id="IPR036291">
    <property type="entry name" value="NAD(P)-bd_dom_sf"/>
</dbReference>
<evidence type="ECO:0000259" key="1">
    <source>
        <dbReference type="Pfam" id="PF04321"/>
    </source>
</evidence>
<evidence type="ECO:0000313" key="2">
    <source>
        <dbReference type="EMBL" id="MBE0400182.1"/>
    </source>
</evidence>
<dbReference type="InterPro" id="IPR029903">
    <property type="entry name" value="RmlD-like-bd"/>
</dbReference>
<reference evidence="2 3" key="1">
    <citation type="submission" date="2020-07" db="EMBL/GenBank/DDBJ databases">
        <title>Halophilic bacteria isolated from french cheeses.</title>
        <authorList>
            <person name="Kothe C.I."/>
            <person name="Farah-Kraiem B."/>
            <person name="Renault P."/>
            <person name="Dridi B."/>
        </authorList>
    </citation>
    <scope>NUCLEOTIDE SEQUENCE [LARGE SCALE GENOMIC DNA]</scope>
    <source>
        <strain evidence="2 3">FME1</strain>
    </source>
</reference>
<keyword evidence="3" id="KW-1185">Reference proteome</keyword>
<organism evidence="2 3">
    <name type="scientific">Halomonas casei</name>
    <dbReference type="NCBI Taxonomy" id="2742613"/>
    <lineage>
        <taxon>Bacteria</taxon>
        <taxon>Pseudomonadati</taxon>
        <taxon>Pseudomonadota</taxon>
        <taxon>Gammaproteobacteria</taxon>
        <taxon>Oceanospirillales</taxon>
        <taxon>Halomonadaceae</taxon>
        <taxon>Halomonas</taxon>
    </lineage>
</organism>
<dbReference type="Pfam" id="PF04321">
    <property type="entry name" value="RmlD_sub_bind"/>
    <property type="match status" value="1"/>
</dbReference>
<sequence length="296" mass="32398">MKLLILDAGHCLSLALAREVSRRTDTELVIEQGTSISASRLETIAPDAVIIPPLARPLEMAPAEVTAHADAVDACLDACISQDVALIWCVSDQLYEDGLDVPIDEHVVPAPRDESLRRLVQAGDRIRAELQRHLIVRLGPLFALEGSHAWLNDIIDSLVAQEAVRAAEDVIFCPTSADAVAMALIGMLQQQIGGANAWGAYHLAGTEPVSAFTFTSMIRTQLLTHLEGRGEQIVLGEVQPLKHHHDAKLRRVLNCRRVLDVFGVHQKPWRLEAGRMLDAWCLTRENDRADDTGASA</sequence>
<dbReference type="Proteomes" id="UP001645039">
    <property type="component" value="Unassembled WGS sequence"/>
</dbReference>
<dbReference type="SUPFAM" id="SSF51735">
    <property type="entry name" value="NAD(P)-binding Rossmann-fold domains"/>
    <property type="match status" value="1"/>
</dbReference>
<dbReference type="Gene3D" id="3.40.50.720">
    <property type="entry name" value="NAD(P)-binding Rossmann-like Domain"/>
    <property type="match status" value="1"/>
</dbReference>
<dbReference type="EMBL" id="RRZD01000006">
    <property type="protein sequence ID" value="MBE0400182.1"/>
    <property type="molecule type" value="Genomic_DNA"/>
</dbReference>
<protein>
    <submittedName>
        <fullName evidence="2">Sugar nucleotide-binding protein</fullName>
    </submittedName>
</protein>
<gene>
    <name evidence="2" type="ORF">EI168_08675</name>
</gene>
<dbReference type="RefSeq" id="WP_096276603.1">
    <property type="nucleotide sequence ID" value="NZ_CBCSBM010000007.1"/>
</dbReference>
<accession>A0ABR9F143</accession>
<feature type="domain" description="RmlD-like substrate binding" evidence="1">
    <location>
        <begin position="66"/>
        <end position="279"/>
    </location>
</feature>
<dbReference type="Gene3D" id="3.90.25.10">
    <property type="entry name" value="UDP-galactose 4-epimerase, domain 1"/>
    <property type="match status" value="1"/>
</dbReference>
<comment type="caution">
    <text evidence="2">The sequence shown here is derived from an EMBL/GenBank/DDBJ whole genome shotgun (WGS) entry which is preliminary data.</text>
</comment>
<proteinExistence type="predicted"/>
<evidence type="ECO:0000313" key="3">
    <source>
        <dbReference type="Proteomes" id="UP001645039"/>
    </source>
</evidence>
<name>A0ABR9F143_9GAMM</name>